<dbReference type="AlphaFoldDB" id="A0A552UZF5"/>
<gene>
    <name evidence="1" type="ORF">FMM05_13170</name>
</gene>
<reference evidence="1 2" key="1">
    <citation type="submission" date="2019-07" db="EMBL/GenBank/DDBJ databases">
        <title>Flavobacterium sp. nov., isolated from glacier ice.</title>
        <authorList>
            <person name="Liu Q."/>
            <person name="Xin Y.-H."/>
        </authorList>
    </citation>
    <scope>NUCLEOTIDE SEQUENCE [LARGE SCALE GENOMIC DNA]</scope>
    <source>
        <strain evidence="1 2">ZT4R6</strain>
    </source>
</reference>
<organism evidence="1 2">
    <name type="scientific">Flavobacterium zepuense</name>
    <dbReference type="NCBI Taxonomy" id="2593302"/>
    <lineage>
        <taxon>Bacteria</taxon>
        <taxon>Pseudomonadati</taxon>
        <taxon>Bacteroidota</taxon>
        <taxon>Flavobacteriia</taxon>
        <taxon>Flavobacteriales</taxon>
        <taxon>Flavobacteriaceae</taxon>
        <taxon>Flavobacterium</taxon>
    </lineage>
</organism>
<dbReference type="Proteomes" id="UP000320643">
    <property type="component" value="Unassembled WGS sequence"/>
</dbReference>
<accession>A0A552UZF5</accession>
<evidence type="ECO:0000313" key="1">
    <source>
        <dbReference type="EMBL" id="TRW23606.1"/>
    </source>
</evidence>
<sequence length="97" mass="11136">MMTIEEIRTATAKLIIEGEVDVTYITQELIDEMNSQTPKEVSDVDLKEIHEGNSVYYDGTHTQWKKDCGNERWSWAGQHTLVRLVNCATGTIRHRIS</sequence>
<dbReference type="EMBL" id="VJVZ01000008">
    <property type="protein sequence ID" value="TRW23606.1"/>
    <property type="molecule type" value="Genomic_DNA"/>
</dbReference>
<evidence type="ECO:0000313" key="2">
    <source>
        <dbReference type="Proteomes" id="UP000320643"/>
    </source>
</evidence>
<protein>
    <submittedName>
        <fullName evidence="1">Uncharacterized protein</fullName>
    </submittedName>
</protein>
<dbReference type="RefSeq" id="WP_143373863.1">
    <property type="nucleotide sequence ID" value="NZ_VJVZ01000008.1"/>
</dbReference>
<comment type="caution">
    <text evidence="1">The sequence shown here is derived from an EMBL/GenBank/DDBJ whole genome shotgun (WGS) entry which is preliminary data.</text>
</comment>
<name>A0A552UZF5_9FLAO</name>
<proteinExistence type="predicted"/>
<keyword evidence="2" id="KW-1185">Reference proteome</keyword>